<feature type="signal peptide" evidence="1">
    <location>
        <begin position="1"/>
        <end position="22"/>
    </location>
</feature>
<dbReference type="AlphaFoldDB" id="A0A6P2DAI5"/>
<dbReference type="KEGG" id="gms:SOIL9_11840"/>
<sequence>MLVRSALVLAALLGLINSPAPAAPVPPARDEALRLAPPDAAIVFVVQNLRDHMKALSESPFAAWFPTSAHGKHVLNSDDFKKFTDGATPVLGALGITPTEVLHDIIGDAVVFAYVPAPTGNPKDERSVTLIRPRRPDALAKVLNALNDIQMKSKELRSLIERKYSGEMYFERQKPNGPSDFYCFRDGVFAFSQSEADIKAVIERDKSHKDKPPVLVERMTKLGVTDAAVVLLVNPRAFDSELAEKAKNANPDEKGFLTKFAEVWSATDAAALYLSVEKDVELGVSLHYSPEKLSVALKPWIVGERTQSALWSSVPDNAIIALAGRAKANDIINVLAMLAPTNGKPGVRETLEQTLGPVVGKDKLPLVLDALGPDAVVWAAPPAKGATVPVVLAAVKVQTDSPKGAEASKALVQALEYGFQVGRIAYNASHKNQIELKEEKDGDAVIKWLTSDGFPAGVRPCFALKAGYLLISSSPDAIKSFQPPTSDAKTGGDVPLARFNAVSARDYLTTHAPQLAKLLAEAGAGEEKALTVQLGMLAAVLEPLDKVELLTRGSATGMKVMLRVKTVKPLKK</sequence>
<gene>
    <name evidence="2" type="ORF">SOIL9_11840</name>
</gene>
<protein>
    <recommendedName>
        <fullName evidence="4">DUF3352 domain-containing protein</fullName>
    </recommendedName>
</protein>
<evidence type="ECO:0008006" key="4">
    <source>
        <dbReference type="Google" id="ProtNLM"/>
    </source>
</evidence>
<evidence type="ECO:0000256" key="1">
    <source>
        <dbReference type="SAM" id="SignalP"/>
    </source>
</evidence>
<dbReference type="Proteomes" id="UP000464178">
    <property type="component" value="Chromosome"/>
</dbReference>
<dbReference type="RefSeq" id="WP_162670803.1">
    <property type="nucleotide sequence ID" value="NZ_LR593886.1"/>
</dbReference>
<name>A0A6P2DAI5_9BACT</name>
<keyword evidence="1" id="KW-0732">Signal</keyword>
<accession>A0A6P2DAI5</accession>
<reference evidence="2 3" key="1">
    <citation type="submission" date="2019-05" db="EMBL/GenBank/DDBJ databases">
        <authorList>
            <consortium name="Science for Life Laboratories"/>
        </authorList>
    </citation>
    <scope>NUCLEOTIDE SEQUENCE [LARGE SCALE GENOMIC DNA]</scope>
    <source>
        <strain evidence="2">Soil9</strain>
    </source>
</reference>
<proteinExistence type="predicted"/>
<dbReference type="EMBL" id="LR593886">
    <property type="protein sequence ID" value="VTR96530.1"/>
    <property type="molecule type" value="Genomic_DNA"/>
</dbReference>
<keyword evidence="3" id="KW-1185">Reference proteome</keyword>
<organism evidence="2 3">
    <name type="scientific">Gemmata massiliana</name>
    <dbReference type="NCBI Taxonomy" id="1210884"/>
    <lineage>
        <taxon>Bacteria</taxon>
        <taxon>Pseudomonadati</taxon>
        <taxon>Planctomycetota</taxon>
        <taxon>Planctomycetia</taxon>
        <taxon>Gemmatales</taxon>
        <taxon>Gemmataceae</taxon>
        <taxon>Gemmata</taxon>
    </lineage>
</organism>
<evidence type="ECO:0000313" key="2">
    <source>
        <dbReference type="EMBL" id="VTR96530.1"/>
    </source>
</evidence>
<feature type="chain" id="PRO_5026831860" description="DUF3352 domain-containing protein" evidence="1">
    <location>
        <begin position="23"/>
        <end position="572"/>
    </location>
</feature>
<evidence type="ECO:0000313" key="3">
    <source>
        <dbReference type="Proteomes" id="UP000464178"/>
    </source>
</evidence>